<comment type="subcellular location">
    <subcellularLocation>
        <location evidence="1 7">Cell membrane</location>
        <topology evidence="1 7">Multi-pass membrane protein</topology>
    </subcellularLocation>
</comment>
<keyword evidence="6 7" id="KW-0472">Membrane</keyword>
<dbReference type="RefSeq" id="WP_014182480.1">
    <property type="nucleotide sequence ID" value="NC_016582.1"/>
</dbReference>
<gene>
    <name evidence="10" type="ordered locus">SBI_09915</name>
</gene>
<feature type="domain" description="ABC transmembrane type-1" evidence="9">
    <location>
        <begin position="87"/>
        <end position="278"/>
    </location>
</feature>
<evidence type="ECO:0000256" key="8">
    <source>
        <dbReference type="SAM" id="MobiDB-lite"/>
    </source>
</evidence>
<dbReference type="SUPFAM" id="SSF161098">
    <property type="entry name" value="MetI-like"/>
    <property type="match status" value="1"/>
</dbReference>
<sequence>MSADVQETDRGTYPVRKRGGGRRPQVGKHLVLLCAALVSLFPFYWLLIMATSSSGEVFKFPPRLIPGTRLFENLGKVSDAVPLDATFVNSLVVAVSAVLLTGFLCSLGGFVFARMRFPGRDKLFGCVLATLVFPTGVSLAPSLQIYSHLGWINTFLPLIVPGAASAFGLFWMRQYAVSAIPYELIEAARLDGCGLLRMYWHVALPAMRPAIASFGIFTFMWSWNDYLWPLLVLNDPQKYTVPVALAQLKGAYGNIDYSVVTAGTLVGAIPLIVLFLFVRKWIFRNMVAGAVK</sequence>
<evidence type="ECO:0000256" key="7">
    <source>
        <dbReference type="RuleBase" id="RU363032"/>
    </source>
</evidence>
<evidence type="ECO:0000256" key="5">
    <source>
        <dbReference type="ARBA" id="ARBA00022989"/>
    </source>
</evidence>
<evidence type="ECO:0000256" key="1">
    <source>
        <dbReference type="ARBA" id="ARBA00004651"/>
    </source>
</evidence>
<dbReference type="PROSITE" id="PS50928">
    <property type="entry name" value="ABC_TM1"/>
    <property type="match status" value="1"/>
</dbReference>
<accession>D7CDJ1</accession>
<dbReference type="PANTHER" id="PTHR43744:SF12">
    <property type="entry name" value="ABC TRANSPORTER PERMEASE PROTEIN MG189-RELATED"/>
    <property type="match status" value="1"/>
</dbReference>
<dbReference type="Gene3D" id="1.10.3720.10">
    <property type="entry name" value="MetI-like"/>
    <property type="match status" value="1"/>
</dbReference>
<feature type="transmembrane region" description="Helical" evidence="7">
    <location>
        <begin position="30"/>
        <end position="50"/>
    </location>
</feature>
<dbReference type="KEGG" id="sbh:SBI_09915"/>
<keyword evidence="11" id="KW-1185">Reference proteome</keyword>
<protein>
    <submittedName>
        <fullName evidence="10">Sugar ABC transporter permease</fullName>
    </submittedName>
</protein>
<dbReference type="PATRIC" id="fig|749414.3.peg.10207"/>
<dbReference type="GO" id="GO:0005886">
    <property type="term" value="C:plasma membrane"/>
    <property type="evidence" value="ECO:0007669"/>
    <property type="project" value="UniProtKB-SubCell"/>
</dbReference>
<dbReference type="CDD" id="cd06261">
    <property type="entry name" value="TM_PBP2"/>
    <property type="match status" value="1"/>
</dbReference>
<feature type="transmembrane region" description="Helical" evidence="7">
    <location>
        <begin position="123"/>
        <end position="143"/>
    </location>
</feature>
<evidence type="ECO:0000313" key="11">
    <source>
        <dbReference type="Proteomes" id="UP000000377"/>
    </source>
</evidence>
<keyword evidence="5 7" id="KW-1133">Transmembrane helix</keyword>
<dbReference type="PANTHER" id="PTHR43744">
    <property type="entry name" value="ABC TRANSPORTER PERMEASE PROTEIN MG189-RELATED-RELATED"/>
    <property type="match status" value="1"/>
</dbReference>
<dbReference type="InterPro" id="IPR035906">
    <property type="entry name" value="MetI-like_sf"/>
</dbReference>
<dbReference type="Proteomes" id="UP000000377">
    <property type="component" value="Chromosome"/>
</dbReference>
<evidence type="ECO:0000256" key="3">
    <source>
        <dbReference type="ARBA" id="ARBA00022475"/>
    </source>
</evidence>
<evidence type="ECO:0000256" key="6">
    <source>
        <dbReference type="ARBA" id="ARBA00023136"/>
    </source>
</evidence>
<feature type="transmembrane region" description="Helical" evidence="7">
    <location>
        <begin position="149"/>
        <end position="172"/>
    </location>
</feature>
<feature type="transmembrane region" description="Helical" evidence="7">
    <location>
        <begin position="257"/>
        <end position="278"/>
    </location>
</feature>
<organism evidence="10 11">
    <name type="scientific">Streptomyces bingchenggensis (strain BCW-1)</name>
    <dbReference type="NCBI Taxonomy" id="749414"/>
    <lineage>
        <taxon>Bacteria</taxon>
        <taxon>Bacillati</taxon>
        <taxon>Actinomycetota</taxon>
        <taxon>Actinomycetes</taxon>
        <taxon>Kitasatosporales</taxon>
        <taxon>Streptomycetaceae</taxon>
        <taxon>Streptomyces</taxon>
    </lineage>
</organism>
<dbReference type="Pfam" id="PF00528">
    <property type="entry name" value="BPD_transp_1"/>
    <property type="match status" value="1"/>
</dbReference>
<name>D7CDJ1_STRBB</name>
<evidence type="ECO:0000256" key="2">
    <source>
        <dbReference type="ARBA" id="ARBA00022448"/>
    </source>
</evidence>
<keyword evidence="2 7" id="KW-0813">Transport</keyword>
<feature type="region of interest" description="Disordered" evidence="8">
    <location>
        <begin position="1"/>
        <end position="23"/>
    </location>
</feature>
<keyword evidence="4 7" id="KW-0812">Transmembrane</keyword>
<dbReference type="STRING" id="749414.SBI_09915"/>
<dbReference type="HOGENOM" id="CLU_016047_1_1_11"/>
<evidence type="ECO:0000256" key="4">
    <source>
        <dbReference type="ARBA" id="ARBA00022692"/>
    </source>
</evidence>
<reference evidence="10 11" key="1">
    <citation type="journal article" date="2010" name="J. Bacteriol.">
        <title>Genome sequence of the milbemycin-producing bacterium Streptomyces bingchenggensis.</title>
        <authorList>
            <person name="Wang X.J."/>
            <person name="Yan Y.J."/>
            <person name="Zhang B."/>
            <person name="An J."/>
            <person name="Wang J.J."/>
            <person name="Tian J."/>
            <person name="Jiang L."/>
            <person name="Chen Y.H."/>
            <person name="Huang S.X."/>
            <person name="Yin M."/>
            <person name="Zhang J."/>
            <person name="Gao A.L."/>
            <person name="Liu C.X."/>
            <person name="Zhu Z.X."/>
            <person name="Xiang W.S."/>
        </authorList>
    </citation>
    <scope>NUCLEOTIDE SEQUENCE [LARGE SCALE GENOMIC DNA]</scope>
    <source>
        <strain evidence="10 11">BCW-1</strain>
    </source>
</reference>
<keyword evidence="3" id="KW-1003">Cell membrane</keyword>
<proteinExistence type="inferred from homology"/>
<feature type="transmembrane region" description="Helical" evidence="7">
    <location>
        <begin position="199"/>
        <end position="223"/>
    </location>
</feature>
<dbReference type="AlphaFoldDB" id="D7CDJ1"/>
<dbReference type="GO" id="GO:0055085">
    <property type="term" value="P:transmembrane transport"/>
    <property type="evidence" value="ECO:0007669"/>
    <property type="project" value="InterPro"/>
</dbReference>
<dbReference type="EMBL" id="CP002047">
    <property type="protein sequence ID" value="ADI13033.1"/>
    <property type="molecule type" value="Genomic_DNA"/>
</dbReference>
<feature type="transmembrane region" description="Helical" evidence="7">
    <location>
        <begin position="87"/>
        <end position="111"/>
    </location>
</feature>
<comment type="similarity">
    <text evidence="7">Belongs to the binding-protein-dependent transport system permease family.</text>
</comment>
<dbReference type="eggNOG" id="COG0395">
    <property type="taxonomic scope" value="Bacteria"/>
</dbReference>
<evidence type="ECO:0000259" key="9">
    <source>
        <dbReference type="PROSITE" id="PS50928"/>
    </source>
</evidence>
<evidence type="ECO:0000313" key="10">
    <source>
        <dbReference type="EMBL" id="ADI13033.1"/>
    </source>
</evidence>
<dbReference type="InterPro" id="IPR000515">
    <property type="entry name" value="MetI-like"/>
</dbReference>